<comment type="caution">
    <text evidence="1">The sequence shown here is derived from an EMBL/GenBank/DDBJ whole genome shotgun (WGS) entry which is preliminary data.</text>
</comment>
<reference evidence="1" key="1">
    <citation type="submission" date="2021-01" db="EMBL/GenBank/DDBJ databases">
        <title>Paracoccus amoyensis sp. nov., isolated from the surface seawater along the coast of Xiamen Island, China.</title>
        <authorList>
            <person name="Lyu L."/>
        </authorList>
    </citation>
    <scope>NUCLEOTIDE SEQUENCE</scope>
    <source>
        <strain evidence="1">MJ17</strain>
    </source>
</reference>
<protein>
    <submittedName>
        <fullName evidence="1">Glycosyltransferase family 2 protein</fullName>
    </submittedName>
</protein>
<gene>
    <name evidence="1" type="ORF">JJJ17_10550</name>
</gene>
<dbReference type="CDD" id="cd00761">
    <property type="entry name" value="Glyco_tranf_GTA_type"/>
    <property type="match status" value="1"/>
</dbReference>
<keyword evidence="2" id="KW-1185">Reference proteome</keyword>
<name>A0A934SJP7_9RHOB</name>
<evidence type="ECO:0000313" key="2">
    <source>
        <dbReference type="Proteomes" id="UP000640485"/>
    </source>
</evidence>
<dbReference type="SUPFAM" id="SSF53448">
    <property type="entry name" value="Nucleotide-diphospho-sugar transferases"/>
    <property type="match status" value="1"/>
</dbReference>
<evidence type="ECO:0000313" key="1">
    <source>
        <dbReference type="EMBL" id="MBK4216364.1"/>
    </source>
</evidence>
<dbReference type="InterPro" id="IPR029044">
    <property type="entry name" value="Nucleotide-diphossugar_trans"/>
</dbReference>
<dbReference type="AlphaFoldDB" id="A0A934SJP7"/>
<organism evidence="1 2">
    <name type="scientific">Paracoccus caeni</name>
    <dbReference type="NCBI Taxonomy" id="657651"/>
    <lineage>
        <taxon>Bacteria</taxon>
        <taxon>Pseudomonadati</taxon>
        <taxon>Pseudomonadota</taxon>
        <taxon>Alphaproteobacteria</taxon>
        <taxon>Rhodobacterales</taxon>
        <taxon>Paracoccaceae</taxon>
        <taxon>Paracoccus</taxon>
    </lineage>
</organism>
<dbReference type="Proteomes" id="UP000640485">
    <property type="component" value="Unassembled WGS sequence"/>
</dbReference>
<proteinExistence type="predicted"/>
<dbReference type="EMBL" id="JAEPRQ010000003">
    <property type="protein sequence ID" value="MBK4216364.1"/>
    <property type="molecule type" value="Genomic_DNA"/>
</dbReference>
<sequence>MTLSTIPPRFNLLQPTLESLLAQRLPAANIRLYIPETYRRFPDWDGRLPDVPEGISIHRCAADLGPATKVLPAARDLRDADVDLLFCDDDKLYDPDWHARLKRESARHPGCVIVEAGENLPDIADSARAADRLPRARRWDRKPLFYRLKRILSLCTYKSPMYASSGYVDLLSGHGGVLLRPDWLDDAAWDIPEIIWTVDDPWLSGQFERRGIPIWLVAERPRMRGAACGSVDALHDLVEADHNRVMADLAAIDWLRRTYGIWQPAGQPTPPADWMTETMRELAKRST</sequence>
<accession>A0A934SJP7</accession>